<protein>
    <submittedName>
        <fullName evidence="2">Uncharacterized protein</fullName>
    </submittedName>
</protein>
<evidence type="ECO:0000256" key="1">
    <source>
        <dbReference type="SAM" id="MobiDB-lite"/>
    </source>
</evidence>
<organism evidence="2">
    <name type="scientific">Lotus japonicus</name>
    <name type="common">Lotus corniculatus var. japonicus</name>
    <dbReference type="NCBI Taxonomy" id="34305"/>
    <lineage>
        <taxon>Eukaryota</taxon>
        <taxon>Viridiplantae</taxon>
        <taxon>Streptophyta</taxon>
        <taxon>Embryophyta</taxon>
        <taxon>Tracheophyta</taxon>
        <taxon>Spermatophyta</taxon>
        <taxon>Magnoliopsida</taxon>
        <taxon>eudicotyledons</taxon>
        <taxon>Gunneridae</taxon>
        <taxon>Pentapetalae</taxon>
        <taxon>rosids</taxon>
        <taxon>fabids</taxon>
        <taxon>Fabales</taxon>
        <taxon>Fabaceae</taxon>
        <taxon>Papilionoideae</taxon>
        <taxon>50 kb inversion clade</taxon>
        <taxon>NPAAA clade</taxon>
        <taxon>Hologalegina</taxon>
        <taxon>robinioid clade</taxon>
        <taxon>Loteae</taxon>
        <taxon>Lotus</taxon>
    </lineage>
</organism>
<name>I3SSI3_LOTJA</name>
<proteinExistence type="evidence at transcript level"/>
<reference evidence="2" key="1">
    <citation type="submission" date="2012-05" db="EMBL/GenBank/DDBJ databases">
        <authorList>
            <person name="Krishnakumar V."/>
            <person name="Cheung F."/>
            <person name="Xiao Y."/>
            <person name="Chan A."/>
            <person name="Moskal W.A."/>
            <person name="Town C.D."/>
        </authorList>
    </citation>
    <scope>NUCLEOTIDE SEQUENCE</scope>
</reference>
<dbReference type="EMBL" id="BT143431">
    <property type="protein sequence ID" value="AFK43225.1"/>
    <property type="molecule type" value="mRNA"/>
</dbReference>
<feature type="region of interest" description="Disordered" evidence="1">
    <location>
        <begin position="25"/>
        <end position="49"/>
    </location>
</feature>
<accession>I3SSI3</accession>
<sequence length="128" mass="15106">MQGNLEDEVLSCKSFKTGTKKINHRRNNRIVDQPYSATRRCEKSSERKKGKTKVLMLTKITMPIVFFKRFKTMRRGSFMEIGVEWNKVEFNGHRRHFLCSSIHPLTLRHPTKPNNNNKHPLILNLIQD</sequence>
<evidence type="ECO:0000313" key="2">
    <source>
        <dbReference type="EMBL" id="AFK43225.1"/>
    </source>
</evidence>
<dbReference type="AlphaFoldDB" id="I3SSI3"/>